<evidence type="ECO:0000313" key="3">
    <source>
        <dbReference type="Proteomes" id="UP000286045"/>
    </source>
</evidence>
<protein>
    <submittedName>
        <fullName evidence="2">Uncharacterized protein</fullName>
    </submittedName>
</protein>
<dbReference type="EMBL" id="RYZI01000416">
    <property type="protein sequence ID" value="RWA05650.1"/>
    <property type="molecule type" value="Genomic_DNA"/>
</dbReference>
<keyword evidence="3" id="KW-1185">Reference proteome</keyword>
<dbReference type="AlphaFoldDB" id="A0A439CU10"/>
<dbReference type="STRING" id="363999.A0A439CU10"/>
<proteinExistence type="predicted"/>
<organism evidence="2 3">
    <name type="scientific">Xylaria grammica</name>
    <dbReference type="NCBI Taxonomy" id="363999"/>
    <lineage>
        <taxon>Eukaryota</taxon>
        <taxon>Fungi</taxon>
        <taxon>Dikarya</taxon>
        <taxon>Ascomycota</taxon>
        <taxon>Pezizomycotina</taxon>
        <taxon>Sordariomycetes</taxon>
        <taxon>Xylariomycetidae</taxon>
        <taxon>Xylariales</taxon>
        <taxon>Xylariaceae</taxon>
        <taxon>Xylaria</taxon>
    </lineage>
</organism>
<sequence length="142" mass="15354">AEDERDRRGFRGANGGIRGARNFRGAEGDEPVREFAPDEFRGRGRGRGRGGSRGGRGGRGGFADRHAQDGPSHHQHQQQQQQQQKKHEQAPPTADDFPALPPTAKLDTTTGVAQPISLSPGLNSPPIGKWDDEMAALDEKRG</sequence>
<feature type="compositionally biased region" description="Basic and acidic residues" evidence="1">
    <location>
        <begin position="129"/>
        <end position="142"/>
    </location>
</feature>
<dbReference type="Proteomes" id="UP000286045">
    <property type="component" value="Unassembled WGS sequence"/>
</dbReference>
<accession>A0A439CU10</accession>
<comment type="caution">
    <text evidence="2">The sequence shown here is derived from an EMBL/GenBank/DDBJ whole genome shotgun (WGS) entry which is preliminary data.</text>
</comment>
<feature type="compositionally biased region" description="Basic and acidic residues" evidence="1">
    <location>
        <begin position="24"/>
        <end position="42"/>
    </location>
</feature>
<feature type="region of interest" description="Disordered" evidence="1">
    <location>
        <begin position="1"/>
        <end position="142"/>
    </location>
</feature>
<gene>
    <name evidence="2" type="ORF">EKO27_g9451</name>
</gene>
<feature type="non-terminal residue" evidence="2">
    <location>
        <position position="1"/>
    </location>
</feature>
<feature type="compositionally biased region" description="Gly residues" evidence="1">
    <location>
        <begin position="51"/>
        <end position="61"/>
    </location>
</feature>
<reference evidence="2 3" key="1">
    <citation type="submission" date="2018-12" db="EMBL/GenBank/DDBJ databases">
        <title>Draft genome sequence of Xylaria grammica IHI A82.</title>
        <authorList>
            <person name="Buettner E."/>
            <person name="Kellner H."/>
        </authorList>
    </citation>
    <scope>NUCLEOTIDE SEQUENCE [LARGE SCALE GENOMIC DNA]</scope>
    <source>
        <strain evidence="2 3">IHI A82</strain>
    </source>
</reference>
<evidence type="ECO:0000313" key="2">
    <source>
        <dbReference type="EMBL" id="RWA05650.1"/>
    </source>
</evidence>
<evidence type="ECO:0000256" key="1">
    <source>
        <dbReference type="SAM" id="MobiDB-lite"/>
    </source>
</evidence>
<feature type="compositionally biased region" description="Polar residues" evidence="1">
    <location>
        <begin position="106"/>
        <end position="122"/>
    </location>
</feature>
<feature type="compositionally biased region" description="Basic and acidic residues" evidence="1">
    <location>
        <begin position="62"/>
        <end position="72"/>
    </location>
</feature>
<name>A0A439CU10_9PEZI</name>